<reference evidence="2" key="1">
    <citation type="submission" date="2021-08" db="EMBL/GenBank/DDBJ databases">
        <title>WGS assembly of Ceratopteris richardii.</title>
        <authorList>
            <person name="Marchant D.B."/>
            <person name="Chen G."/>
            <person name="Jenkins J."/>
            <person name="Shu S."/>
            <person name="Leebens-Mack J."/>
            <person name="Grimwood J."/>
            <person name="Schmutz J."/>
            <person name="Soltis P."/>
            <person name="Soltis D."/>
            <person name="Chen Z.-H."/>
        </authorList>
    </citation>
    <scope>NUCLEOTIDE SEQUENCE</scope>
    <source>
        <strain evidence="2">Whitten #5841</strain>
        <tissue evidence="2">Leaf</tissue>
    </source>
</reference>
<dbReference type="GO" id="GO:0005789">
    <property type="term" value="C:endoplasmic reticulum membrane"/>
    <property type="evidence" value="ECO:0007669"/>
    <property type="project" value="TreeGrafter"/>
</dbReference>
<keyword evidence="1" id="KW-0472">Membrane</keyword>
<dbReference type="Pfam" id="PF00106">
    <property type="entry name" value="adh_short"/>
    <property type="match status" value="1"/>
</dbReference>
<keyword evidence="1" id="KW-1133">Transmembrane helix</keyword>
<evidence type="ECO:0000256" key="1">
    <source>
        <dbReference type="SAM" id="Phobius"/>
    </source>
</evidence>
<evidence type="ECO:0008006" key="4">
    <source>
        <dbReference type="Google" id="ProtNLM"/>
    </source>
</evidence>
<proteinExistence type="predicted"/>
<dbReference type="AlphaFoldDB" id="A0A8T2TU77"/>
<feature type="transmembrane region" description="Helical" evidence="1">
    <location>
        <begin position="176"/>
        <end position="195"/>
    </location>
</feature>
<name>A0A8T2TU77_CERRI</name>
<dbReference type="GO" id="GO:0030148">
    <property type="term" value="P:sphingolipid biosynthetic process"/>
    <property type="evidence" value="ECO:0007669"/>
    <property type="project" value="TreeGrafter"/>
</dbReference>
<dbReference type="InterPro" id="IPR020904">
    <property type="entry name" value="Sc_DH/Rdtase_CS"/>
</dbReference>
<gene>
    <name evidence="2" type="ORF">KP509_10G024300</name>
</gene>
<dbReference type="OrthoDB" id="1703107at2759"/>
<dbReference type="PROSITE" id="PS00061">
    <property type="entry name" value="ADH_SHORT"/>
    <property type="match status" value="1"/>
</dbReference>
<comment type="caution">
    <text evidence="2">The sequence shown here is derived from an EMBL/GenBank/DDBJ whole genome shotgun (WGS) entry which is preliminary data.</text>
</comment>
<evidence type="ECO:0000313" key="3">
    <source>
        <dbReference type="Proteomes" id="UP000825935"/>
    </source>
</evidence>
<accession>A0A8T2TU77</accession>
<dbReference type="EMBL" id="CM035415">
    <property type="protein sequence ID" value="KAH7426967.1"/>
    <property type="molecule type" value="Genomic_DNA"/>
</dbReference>
<dbReference type="Gene3D" id="3.40.50.720">
    <property type="entry name" value="NAD(P)-binding Rossmann-like Domain"/>
    <property type="match status" value="1"/>
</dbReference>
<feature type="transmembrane region" description="Helical" evidence="1">
    <location>
        <begin position="300"/>
        <end position="322"/>
    </location>
</feature>
<dbReference type="GO" id="GO:0006666">
    <property type="term" value="P:3-keto-sphinganine metabolic process"/>
    <property type="evidence" value="ECO:0007669"/>
    <property type="project" value="TreeGrafter"/>
</dbReference>
<protein>
    <recommendedName>
        <fullName evidence="4">3-dehydrosphinganine reductase</fullName>
    </recommendedName>
</protein>
<organism evidence="2 3">
    <name type="scientific">Ceratopteris richardii</name>
    <name type="common">Triangle waterfern</name>
    <dbReference type="NCBI Taxonomy" id="49495"/>
    <lineage>
        <taxon>Eukaryota</taxon>
        <taxon>Viridiplantae</taxon>
        <taxon>Streptophyta</taxon>
        <taxon>Embryophyta</taxon>
        <taxon>Tracheophyta</taxon>
        <taxon>Polypodiopsida</taxon>
        <taxon>Polypodiidae</taxon>
        <taxon>Polypodiales</taxon>
        <taxon>Pteridineae</taxon>
        <taxon>Pteridaceae</taxon>
        <taxon>Parkerioideae</taxon>
        <taxon>Ceratopteris</taxon>
    </lineage>
</organism>
<sequence length="347" mass="38251">MDIANAYAVVGGVIFGILLLLLLWLTQRSAVPSQLRSLRGKHVLITGGSTGIGFHIARRCAKEGAYLTLIARTPSKLEEARSLLTSSLSLPLDSVSLKAVDVSDSEALTSAIKESFEWRPIDVLVCCAGIAVPGIFDETKLINLQQATNTNLLGCVYAIHAAIPLMKTRTRQQPSSIVIVGSLSGMIGLYGSSMYTVTKFALKGLAELLRFELLPWNIYVTHVCPGFTDTPMHIEVMKMTHLVRLVEKLYFMNMNVVESPDEVAKLAIEGMKRGQYLVTTTFNGFFLRVLSRGFVPAESITAFVAELLLTVPMRIFSLLWVIHAKWFLRKQDVHSPKQNGFCANMSS</sequence>
<dbReference type="InterPro" id="IPR002347">
    <property type="entry name" value="SDR_fam"/>
</dbReference>
<feature type="transmembrane region" description="Helical" evidence="1">
    <location>
        <begin position="6"/>
        <end position="26"/>
    </location>
</feature>
<keyword evidence="3" id="KW-1185">Reference proteome</keyword>
<dbReference type="Proteomes" id="UP000825935">
    <property type="component" value="Chromosome 10"/>
</dbReference>
<dbReference type="PANTHER" id="PTHR43550:SF12">
    <property type="entry name" value="3-DEHYDROSPHINGANINE REDUCTASE"/>
    <property type="match status" value="1"/>
</dbReference>
<evidence type="ECO:0000313" key="2">
    <source>
        <dbReference type="EMBL" id="KAH7426967.1"/>
    </source>
</evidence>
<dbReference type="OMA" id="SCISAIY"/>
<dbReference type="SUPFAM" id="SSF51735">
    <property type="entry name" value="NAD(P)-binding Rossmann-fold domains"/>
    <property type="match status" value="1"/>
</dbReference>
<dbReference type="InterPro" id="IPR036291">
    <property type="entry name" value="NAD(P)-bd_dom_sf"/>
</dbReference>
<dbReference type="PANTHER" id="PTHR43550">
    <property type="entry name" value="3-KETODIHYDROSPHINGOSINE REDUCTASE"/>
    <property type="match status" value="1"/>
</dbReference>
<dbReference type="PRINTS" id="PR00081">
    <property type="entry name" value="GDHRDH"/>
</dbReference>
<dbReference type="GO" id="GO:0047560">
    <property type="term" value="F:3-dehydrosphinganine reductase activity"/>
    <property type="evidence" value="ECO:0007669"/>
    <property type="project" value="TreeGrafter"/>
</dbReference>
<keyword evidence="1" id="KW-0812">Transmembrane</keyword>